<accession>A0AAD4WEA0</accession>
<reference evidence="2 3" key="1">
    <citation type="journal article" date="2022" name="G3 (Bethesda)">
        <title>Whole-genome sequence and methylome profiling of the almond [Prunus dulcis (Mill.) D.A. Webb] cultivar 'Nonpareil'.</title>
        <authorList>
            <person name="D'Amico-Willman K.M."/>
            <person name="Ouma W.Z."/>
            <person name="Meulia T."/>
            <person name="Sideli G.M."/>
            <person name="Gradziel T.M."/>
            <person name="Fresnedo-Ramirez J."/>
        </authorList>
    </citation>
    <scope>NUCLEOTIDE SEQUENCE [LARGE SCALE GENOMIC DNA]</scope>
    <source>
        <strain evidence="2">Clone GOH B32 T37-40</strain>
    </source>
</reference>
<dbReference type="Proteomes" id="UP001054821">
    <property type="component" value="Chromosome 3"/>
</dbReference>
<name>A0AAD4WEA0_PRUDU</name>
<feature type="region of interest" description="Disordered" evidence="1">
    <location>
        <begin position="15"/>
        <end position="42"/>
    </location>
</feature>
<sequence>MDLAAEIGRSVRTSFHQHASSFRSTSDVRSINDNNTDNNDDETELQWAASQRLPSFERLTDEQDNNGGGTITKRVVDVTNVKEMGCLT</sequence>
<feature type="compositionally biased region" description="Polar residues" evidence="1">
    <location>
        <begin position="15"/>
        <end position="31"/>
    </location>
</feature>
<gene>
    <name evidence="2" type="ORF">L3X38_020318</name>
</gene>
<dbReference type="EMBL" id="JAJFAZ020000003">
    <property type="protein sequence ID" value="KAI5341044.1"/>
    <property type="molecule type" value="Genomic_DNA"/>
</dbReference>
<evidence type="ECO:0000313" key="2">
    <source>
        <dbReference type="EMBL" id="KAI5341044.1"/>
    </source>
</evidence>
<comment type="caution">
    <text evidence="2">The sequence shown here is derived from an EMBL/GenBank/DDBJ whole genome shotgun (WGS) entry which is preliminary data.</text>
</comment>
<proteinExistence type="predicted"/>
<keyword evidence="3" id="KW-1185">Reference proteome</keyword>
<evidence type="ECO:0000313" key="3">
    <source>
        <dbReference type="Proteomes" id="UP001054821"/>
    </source>
</evidence>
<protein>
    <submittedName>
        <fullName evidence="2">Uncharacterized protein</fullName>
    </submittedName>
</protein>
<evidence type="ECO:0000256" key="1">
    <source>
        <dbReference type="SAM" id="MobiDB-lite"/>
    </source>
</evidence>
<dbReference type="AlphaFoldDB" id="A0AAD4WEA0"/>
<organism evidence="2 3">
    <name type="scientific">Prunus dulcis</name>
    <name type="common">Almond</name>
    <name type="synonym">Amygdalus dulcis</name>
    <dbReference type="NCBI Taxonomy" id="3755"/>
    <lineage>
        <taxon>Eukaryota</taxon>
        <taxon>Viridiplantae</taxon>
        <taxon>Streptophyta</taxon>
        <taxon>Embryophyta</taxon>
        <taxon>Tracheophyta</taxon>
        <taxon>Spermatophyta</taxon>
        <taxon>Magnoliopsida</taxon>
        <taxon>eudicotyledons</taxon>
        <taxon>Gunneridae</taxon>
        <taxon>Pentapetalae</taxon>
        <taxon>rosids</taxon>
        <taxon>fabids</taxon>
        <taxon>Rosales</taxon>
        <taxon>Rosaceae</taxon>
        <taxon>Amygdaloideae</taxon>
        <taxon>Amygdaleae</taxon>
        <taxon>Prunus</taxon>
    </lineage>
</organism>